<sequence length="506" mass="52144">MKHKFKTLFFVMTAAMSVFSAHAVSSYTHANGSQIVDINKADANGLSHNMWKQFDVTDKGMVLNNSPRDLVRAMGNIAGNDNLDVAAKVILNEVISTKASSLKGFIEVAGERADVIVANPNGITCSGCSFVNTGRVTLTTGAPQFQDGVLTGYNVTKGKIKIEKGGLENQNSYTDLLANAITINDKVVTGSLDAIAGVYSYNRANSAATSDEKKRSGVGIDVGALGGVTAGVISLQTTNSGIGVNNKGSLAANAIQISASGNLTTSGTMRGGVVQVSTNGSLTNSGTIEASNQVVGVALNKITNSGTLSGTAGAQLVSFIGNIENTGAVKTEGTFVARTGFITNENNELAVAANTSFINSGSLTATNASLLASKEINLKKGTFSSVGTVIMQAAKVNNAIALTGNNIAVSAYQFENKGTIKAQNQLSINTEKSLSNKGKLEGQVVSLSSAGKVQNKACTLFIFCSKGTISSEVLQVIAPNVSIVADLGGTVTAQEVIINPKQPEQI</sequence>
<reference evidence="3 4" key="1">
    <citation type="submission" date="2020-06" db="EMBL/GenBank/DDBJ databases">
        <title>Genome sequence of Paramixta manurensis strain PD-1.</title>
        <authorList>
            <person name="Lee C.W."/>
            <person name="Kim J."/>
        </authorList>
    </citation>
    <scope>NUCLEOTIDE SEQUENCE [LARGE SCALE GENOMIC DNA]</scope>
    <source>
        <strain evidence="3 4">PD-1</strain>
    </source>
</reference>
<feature type="chain" id="PRO_5027032187" evidence="1">
    <location>
        <begin position="24"/>
        <end position="506"/>
    </location>
</feature>
<dbReference type="NCBIfam" id="TIGR01901">
    <property type="entry name" value="adhes_NPXG"/>
    <property type="match status" value="1"/>
</dbReference>
<dbReference type="InterPro" id="IPR008638">
    <property type="entry name" value="FhaB/CdiA-like_TPS"/>
</dbReference>
<feature type="domain" description="Filamentous haemagglutinin FhaB/tRNA nuclease CdiA-like TPS" evidence="2">
    <location>
        <begin position="30"/>
        <end position="148"/>
    </location>
</feature>
<proteinExistence type="predicted"/>
<feature type="signal peptide" evidence="1">
    <location>
        <begin position="1"/>
        <end position="23"/>
    </location>
</feature>
<accession>A0A6M8UJ93</accession>
<gene>
    <name evidence="3" type="ORF">PMPD1_4106</name>
</gene>
<keyword evidence="1" id="KW-0732">Signal</keyword>
<dbReference type="SUPFAM" id="SSF51126">
    <property type="entry name" value="Pectin lyase-like"/>
    <property type="match status" value="1"/>
</dbReference>
<dbReference type="InterPro" id="IPR012334">
    <property type="entry name" value="Pectin_lyas_fold"/>
</dbReference>
<dbReference type="SMART" id="SM00912">
    <property type="entry name" value="Haemagg_act"/>
    <property type="match status" value="1"/>
</dbReference>
<dbReference type="Proteomes" id="UP000505325">
    <property type="component" value="Chromosome"/>
</dbReference>
<evidence type="ECO:0000313" key="3">
    <source>
        <dbReference type="EMBL" id="QKJ89011.1"/>
    </source>
</evidence>
<organism evidence="3 4">
    <name type="scientific">Paramixta manurensis</name>
    <dbReference type="NCBI Taxonomy" id="2740817"/>
    <lineage>
        <taxon>Bacteria</taxon>
        <taxon>Pseudomonadati</taxon>
        <taxon>Pseudomonadota</taxon>
        <taxon>Gammaproteobacteria</taxon>
        <taxon>Enterobacterales</taxon>
        <taxon>Erwiniaceae</taxon>
        <taxon>Paramixta</taxon>
    </lineage>
</organism>
<dbReference type="InterPro" id="IPR011050">
    <property type="entry name" value="Pectin_lyase_fold/virulence"/>
</dbReference>
<dbReference type="RefSeq" id="WP_173635836.1">
    <property type="nucleotide sequence ID" value="NZ_CP054212.1"/>
</dbReference>
<dbReference type="Pfam" id="PF05860">
    <property type="entry name" value="TPS"/>
    <property type="match status" value="1"/>
</dbReference>
<dbReference type="AlphaFoldDB" id="A0A6M8UJ93"/>
<evidence type="ECO:0000256" key="1">
    <source>
        <dbReference type="SAM" id="SignalP"/>
    </source>
</evidence>
<dbReference type="KEGG" id="pmak:PMPD1_4106"/>
<evidence type="ECO:0000313" key="4">
    <source>
        <dbReference type="Proteomes" id="UP000505325"/>
    </source>
</evidence>
<dbReference type="EMBL" id="CP054212">
    <property type="protein sequence ID" value="QKJ89011.1"/>
    <property type="molecule type" value="Genomic_DNA"/>
</dbReference>
<dbReference type="Gene3D" id="2.160.20.10">
    <property type="entry name" value="Single-stranded right-handed beta-helix, Pectin lyase-like"/>
    <property type="match status" value="1"/>
</dbReference>
<keyword evidence="4" id="KW-1185">Reference proteome</keyword>
<protein>
    <submittedName>
        <fullName evidence="3">Filamentous hemagglutinin N-terminal domain-containing protein</fullName>
    </submittedName>
</protein>
<evidence type="ECO:0000259" key="2">
    <source>
        <dbReference type="SMART" id="SM00912"/>
    </source>
</evidence>
<name>A0A6M8UJ93_9GAMM</name>